<evidence type="ECO:0000313" key="3">
    <source>
        <dbReference type="Proteomes" id="UP000518300"/>
    </source>
</evidence>
<sequence>MAKRFFELFDDMETQGRWLLGDPTDSQGQEVDDPWQFTDGCPVQVEARLKIPIDHPGSPLDFSLAGVGVTPVVHKKVANIFAELAPADVQLFPVDVAGQSEPYFILVATRLIRCIDDSASEEVRYWKPEDGRPEKVGKYRAVSGLRIDPTKVGGAKVFRTWGWSIALIVSEDIKEALDHAGVTGMKFEEVTGPSAISPEERERSRKLLALRNETDAAREAFWRTLGKLDEEVIIPIVVGGDWPARRQVWRVIHRPEGRTLLVTDGLSDFFVDRAEPSVGFGLELALETNEPLGDAEKSWPLLLLERVGNELAKHESVREKVKAGFLSMEVSGQNLPEPLLTKEGRVGVLLGMASSTLPGRFTMPAGEVRLVTVKLLMPTELAYLLEHGKRGREELVRRFGQQGQEHLSRAWRQPVV</sequence>
<evidence type="ECO:0000259" key="1">
    <source>
        <dbReference type="Pfam" id="PF07791"/>
    </source>
</evidence>
<evidence type="ECO:0000313" key="2">
    <source>
        <dbReference type="EMBL" id="NMO22445.1"/>
    </source>
</evidence>
<dbReference type="InterPro" id="IPR037181">
    <property type="entry name" value="SUFU_N"/>
</dbReference>
<feature type="domain" description="Immunity MXAN-0049 protein" evidence="1">
    <location>
        <begin position="79"/>
        <end position="190"/>
    </location>
</feature>
<dbReference type="SUPFAM" id="SSF103359">
    <property type="entry name" value="Suppressor of Fused, N-terminal domain"/>
    <property type="match status" value="1"/>
</dbReference>
<dbReference type="RefSeq" id="WP_169351587.1">
    <property type="nucleotide sequence ID" value="NZ_JABBJJ010000423.1"/>
</dbReference>
<name>A0A848LWP0_9BACT</name>
<dbReference type="AlphaFoldDB" id="A0A848LWP0"/>
<gene>
    <name evidence="2" type="ORF">HG543_47455</name>
</gene>
<reference evidence="2 3" key="1">
    <citation type="submission" date="2020-04" db="EMBL/GenBank/DDBJ databases">
        <title>Draft genome of Pyxidicoccus fallax type strain.</title>
        <authorList>
            <person name="Whitworth D.E."/>
        </authorList>
    </citation>
    <scope>NUCLEOTIDE SEQUENCE [LARGE SCALE GENOMIC DNA]</scope>
    <source>
        <strain evidence="2 3">DSM 14698</strain>
    </source>
</reference>
<keyword evidence="3" id="KW-1185">Reference proteome</keyword>
<dbReference type="Proteomes" id="UP000518300">
    <property type="component" value="Unassembled WGS sequence"/>
</dbReference>
<organism evidence="2 3">
    <name type="scientific">Pyxidicoccus fallax</name>
    <dbReference type="NCBI Taxonomy" id="394095"/>
    <lineage>
        <taxon>Bacteria</taxon>
        <taxon>Pseudomonadati</taxon>
        <taxon>Myxococcota</taxon>
        <taxon>Myxococcia</taxon>
        <taxon>Myxococcales</taxon>
        <taxon>Cystobacterineae</taxon>
        <taxon>Myxococcaceae</taxon>
        <taxon>Pyxidicoccus</taxon>
    </lineage>
</organism>
<accession>A0A848LWP0</accession>
<protein>
    <recommendedName>
        <fullName evidence="1">Immunity MXAN-0049 protein domain-containing protein</fullName>
    </recommendedName>
</protein>
<proteinExistence type="predicted"/>
<dbReference type="InterPro" id="IPR012433">
    <property type="entry name" value="Imm11"/>
</dbReference>
<comment type="caution">
    <text evidence="2">The sequence shown here is derived from an EMBL/GenBank/DDBJ whole genome shotgun (WGS) entry which is preliminary data.</text>
</comment>
<dbReference type="EMBL" id="JABBJJ010000423">
    <property type="protein sequence ID" value="NMO22445.1"/>
    <property type="molecule type" value="Genomic_DNA"/>
</dbReference>
<dbReference type="Pfam" id="PF07791">
    <property type="entry name" value="Imm11"/>
    <property type="match status" value="1"/>
</dbReference>